<name>A0A1I2L9M3_9ACTN</name>
<accession>A0A1I2L9M3</accession>
<evidence type="ECO:0008006" key="3">
    <source>
        <dbReference type="Google" id="ProtNLM"/>
    </source>
</evidence>
<dbReference type="AlphaFoldDB" id="A0A1I2L9M3"/>
<dbReference type="RefSeq" id="WP_075030153.1">
    <property type="nucleotide sequence ID" value="NZ_FONR01000011.1"/>
</dbReference>
<dbReference type="OrthoDB" id="7189707at2"/>
<sequence>MTTLSAAHRFRDPRSTKYDFIGSILVRCPNCAKVARVVPAPAGAGDARATLFAPRRLVCRNCGLSRVSTAGRVSFSRGTAQPATDPYLGTPLWLQRETRHGWLWAYNLDHLDLLQHFVQAPLRERAPWYDTRQKMTLVARLPLWIKRARNRDEILRAISRIHASPTSD</sequence>
<evidence type="ECO:0000313" key="2">
    <source>
        <dbReference type="Proteomes" id="UP000181942"/>
    </source>
</evidence>
<proteinExistence type="predicted"/>
<dbReference type="Proteomes" id="UP000181942">
    <property type="component" value="Unassembled WGS sequence"/>
</dbReference>
<evidence type="ECO:0000313" key="1">
    <source>
        <dbReference type="EMBL" id="SFF76062.1"/>
    </source>
</evidence>
<organism evidence="1 2">
    <name type="scientific">Streptomyces mirabilis</name>
    <dbReference type="NCBI Taxonomy" id="68239"/>
    <lineage>
        <taxon>Bacteria</taxon>
        <taxon>Bacillati</taxon>
        <taxon>Actinomycetota</taxon>
        <taxon>Actinomycetes</taxon>
        <taxon>Kitasatosporales</taxon>
        <taxon>Streptomycetaceae</taxon>
        <taxon>Streptomyces</taxon>
    </lineage>
</organism>
<reference evidence="1 2" key="1">
    <citation type="submission" date="2016-10" db="EMBL/GenBank/DDBJ databases">
        <authorList>
            <person name="de Groot N.N."/>
        </authorList>
    </citation>
    <scope>NUCLEOTIDE SEQUENCE [LARGE SCALE GENOMIC DNA]</scope>
    <source>
        <strain evidence="1 2">OK461</strain>
    </source>
</reference>
<dbReference type="EMBL" id="FONR01000011">
    <property type="protein sequence ID" value="SFF76062.1"/>
    <property type="molecule type" value="Genomic_DNA"/>
</dbReference>
<protein>
    <recommendedName>
        <fullName evidence="3">TFIIB-type zinc ribbon-containing protein</fullName>
    </recommendedName>
</protein>
<gene>
    <name evidence="1" type="ORF">SAMN02787118_111353</name>
</gene>